<comment type="similarity">
    <text evidence="1">Belongs to the short-chain dehydrogenases/reductases (SDR) family.</text>
</comment>
<sequence>MTLKTFDLTGRRALITGSGSGIGLAYAEGLAGAGCEIVLNGRDESKLAKAEAALRARGFRVTSSAFDVTDPAAVKAGVDAVEKDVGPIDILVNNAGMTIRQPLEDFPEDAWRRVMATNIDSVFYVSKAVARHMLPRGYGKIINTCSVMSELGRPSIAPYTASKGAVKMMTRQMAVEWGRRGIRSNGIAPGYFKTELTDALVKDEKFSSWLEGRTPLGRWGDVSELQGACVFLAAPASDYVTGHVLFVDGGLTASV</sequence>
<protein>
    <submittedName>
        <fullName evidence="4">Gluconate 5-dehydrogenase</fullName>
        <ecNumber evidence="4">1.1.1.69</ecNumber>
    </submittedName>
</protein>
<feature type="domain" description="Ketoreductase" evidence="3">
    <location>
        <begin position="11"/>
        <end position="180"/>
    </location>
</feature>
<dbReference type="RefSeq" id="WP_106750133.1">
    <property type="nucleotide sequence ID" value="NZ_CP027668.1"/>
</dbReference>
<dbReference type="PRINTS" id="PR00080">
    <property type="entry name" value="SDRFAMILY"/>
</dbReference>
<dbReference type="OrthoDB" id="286404at2"/>
<dbReference type="GO" id="GO:0008874">
    <property type="term" value="F:gluconate 5-dehydrogenase activity"/>
    <property type="evidence" value="ECO:0007669"/>
    <property type="project" value="UniProtKB-EC"/>
</dbReference>
<proteinExistence type="inferred from homology"/>
<dbReference type="SMART" id="SM00822">
    <property type="entry name" value="PKS_KR"/>
    <property type="match status" value="1"/>
</dbReference>
<dbReference type="Pfam" id="PF13561">
    <property type="entry name" value="adh_short_C2"/>
    <property type="match status" value="1"/>
</dbReference>
<keyword evidence="5" id="KW-1185">Reference proteome</keyword>
<dbReference type="CDD" id="cd05347">
    <property type="entry name" value="Ga5DH-like_SDR_c"/>
    <property type="match status" value="1"/>
</dbReference>
<evidence type="ECO:0000259" key="3">
    <source>
        <dbReference type="SMART" id="SM00822"/>
    </source>
</evidence>
<evidence type="ECO:0000256" key="1">
    <source>
        <dbReference type="ARBA" id="ARBA00006484"/>
    </source>
</evidence>
<dbReference type="PANTHER" id="PTHR42760:SF5">
    <property type="entry name" value="2-DEHYDRO-3-DEOXY-D-GLUCONATE 5-DEHYDROGENASE"/>
    <property type="match status" value="1"/>
</dbReference>
<dbReference type="InterPro" id="IPR002347">
    <property type="entry name" value="SDR_fam"/>
</dbReference>
<reference evidence="4 5" key="1">
    <citation type="submission" date="2018-03" db="EMBL/GenBank/DDBJ databases">
        <title>Genome sequencing of Phreatobacter sp.</title>
        <authorList>
            <person name="Kim S.-J."/>
            <person name="Heo J."/>
            <person name="Kwon S.-W."/>
        </authorList>
    </citation>
    <scope>NUCLEOTIDE SEQUENCE [LARGE SCALE GENOMIC DNA]</scope>
    <source>
        <strain evidence="4 5">S-12</strain>
    </source>
</reference>
<dbReference type="EC" id="1.1.1.69" evidence="4"/>
<accession>A0A2S0NFT9</accession>
<dbReference type="FunFam" id="3.40.50.720:FF:000084">
    <property type="entry name" value="Short-chain dehydrogenase reductase"/>
    <property type="match status" value="1"/>
</dbReference>
<dbReference type="EMBL" id="CP027668">
    <property type="protein sequence ID" value="AVO46763.1"/>
    <property type="molecule type" value="Genomic_DNA"/>
</dbReference>
<dbReference type="Proteomes" id="UP000237889">
    <property type="component" value="Chromosome"/>
</dbReference>
<gene>
    <name evidence="4" type="ORF">C6569_17770</name>
</gene>
<dbReference type="Gene3D" id="3.40.50.720">
    <property type="entry name" value="NAD(P)-binding Rossmann-like Domain"/>
    <property type="match status" value="1"/>
</dbReference>
<dbReference type="PRINTS" id="PR00081">
    <property type="entry name" value="GDHRDH"/>
</dbReference>
<dbReference type="InterPro" id="IPR020904">
    <property type="entry name" value="Sc_DH/Rdtase_CS"/>
</dbReference>
<name>A0A2S0NFT9_9HYPH</name>
<dbReference type="InterPro" id="IPR057326">
    <property type="entry name" value="KR_dom"/>
</dbReference>
<dbReference type="InterPro" id="IPR036291">
    <property type="entry name" value="NAD(P)-bd_dom_sf"/>
</dbReference>
<dbReference type="PANTHER" id="PTHR42760">
    <property type="entry name" value="SHORT-CHAIN DEHYDROGENASES/REDUCTASES FAMILY MEMBER"/>
    <property type="match status" value="1"/>
</dbReference>
<evidence type="ECO:0000256" key="2">
    <source>
        <dbReference type="ARBA" id="ARBA00023002"/>
    </source>
</evidence>
<keyword evidence="2 4" id="KW-0560">Oxidoreductase</keyword>
<evidence type="ECO:0000313" key="5">
    <source>
        <dbReference type="Proteomes" id="UP000237889"/>
    </source>
</evidence>
<dbReference type="KEGG" id="phr:C6569_17770"/>
<dbReference type="PROSITE" id="PS00061">
    <property type="entry name" value="ADH_SHORT"/>
    <property type="match status" value="1"/>
</dbReference>
<dbReference type="SUPFAM" id="SSF51735">
    <property type="entry name" value="NAD(P)-binding Rossmann-fold domains"/>
    <property type="match status" value="1"/>
</dbReference>
<dbReference type="AlphaFoldDB" id="A0A2S0NFT9"/>
<organism evidence="4 5">
    <name type="scientific">Phreatobacter cathodiphilus</name>
    <dbReference type="NCBI Taxonomy" id="1868589"/>
    <lineage>
        <taxon>Bacteria</taxon>
        <taxon>Pseudomonadati</taxon>
        <taxon>Pseudomonadota</taxon>
        <taxon>Alphaproteobacteria</taxon>
        <taxon>Hyphomicrobiales</taxon>
        <taxon>Phreatobacteraceae</taxon>
        <taxon>Phreatobacter</taxon>
    </lineage>
</organism>
<evidence type="ECO:0000313" key="4">
    <source>
        <dbReference type="EMBL" id="AVO46763.1"/>
    </source>
</evidence>